<organism evidence="7 8">
    <name type="scientific">Ancylostoma duodenale</name>
    <dbReference type="NCBI Taxonomy" id="51022"/>
    <lineage>
        <taxon>Eukaryota</taxon>
        <taxon>Metazoa</taxon>
        <taxon>Ecdysozoa</taxon>
        <taxon>Nematoda</taxon>
        <taxon>Chromadorea</taxon>
        <taxon>Rhabditida</taxon>
        <taxon>Rhabditina</taxon>
        <taxon>Rhabditomorpha</taxon>
        <taxon>Strongyloidea</taxon>
        <taxon>Ancylostomatidae</taxon>
        <taxon>Ancylostomatinae</taxon>
        <taxon>Ancylostoma</taxon>
    </lineage>
</organism>
<dbReference type="SUPFAM" id="SSF52540">
    <property type="entry name" value="P-loop containing nucleoside triphosphate hydrolases"/>
    <property type="match status" value="1"/>
</dbReference>
<dbReference type="InterPro" id="IPR039421">
    <property type="entry name" value="Type_1_exporter"/>
</dbReference>
<feature type="transmembrane region" description="Helical" evidence="5">
    <location>
        <begin position="105"/>
        <end position="124"/>
    </location>
</feature>
<dbReference type="GO" id="GO:0140359">
    <property type="term" value="F:ABC-type transporter activity"/>
    <property type="evidence" value="ECO:0007669"/>
    <property type="project" value="InterPro"/>
</dbReference>
<dbReference type="PROSITE" id="PS50929">
    <property type="entry name" value="ABC_TM1F"/>
    <property type="match status" value="1"/>
</dbReference>
<feature type="domain" description="ABC transmembrane type-1" evidence="6">
    <location>
        <begin position="79"/>
        <end position="226"/>
    </location>
</feature>
<evidence type="ECO:0000256" key="4">
    <source>
        <dbReference type="ARBA" id="ARBA00023136"/>
    </source>
</evidence>
<feature type="transmembrane region" description="Helical" evidence="5">
    <location>
        <begin position="79"/>
        <end position="99"/>
    </location>
</feature>
<name>A0A0C2H7U1_9BILA</name>
<dbReference type="InterPro" id="IPR027417">
    <property type="entry name" value="P-loop_NTPase"/>
</dbReference>
<accession>A0A0C2H7U1</accession>
<reference evidence="7 8" key="1">
    <citation type="submission" date="2013-12" db="EMBL/GenBank/DDBJ databases">
        <title>Draft genome of the parsitic nematode Ancylostoma duodenale.</title>
        <authorList>
            <person name="Mitreva M."/>
        </authorList>
    </citation>
    <scope>NUCLEOTIDE SEQUENCE [LARGE SCALE GENOMIC DNA]</scope>
    <source>
        <strain evidence="7 8">Zhejiang</strain>
    </source>
</reference>
<dbReference type="Gene3D" id="1.20.1560.10">
    <property type="entry name" value="ABC transporter type 1, transmembrane domain"/>
    <property type="match status" value="1"/>
</dbReference>
<evidence type="ECO:0000256" key="5">
    <source>
        <dbReference type="SAM" id="Phobius"/>
    </source>
</evidence>
<dbReference type="PANTHER" id="PTHR24221">
    <property type="entry name" value="ATP-BINDING CASSETTE SUB-FAMILY B"/>
    <property type="match status" value="1"/>
</dbReference>
<keyword evidence="8" id="KW-1185">Reference proteome</keyword>
<dbReference type="AlphaFoldDB" id="A0A0C2H7U1"/>
<evidence type="ECO:0000256" key="2">
    <source>
        <dbReference type="ARBA" id="ARBA00022692"/>
    </source>
</evidence>
<sequence length="226" mass="25222">MSGSTALGGCLPHLGTISIARGAARSVTIDDIDVCDLNVHSLRDQIGVVSQAQTGRTTIIVAHRLSTIRNVDQIYVFKVFTRLPSVISSAVTIVGALIVGFVFGWQLALILTILIPLIIGSGYFEMRMQFGKKMRDTELLEEAGKIASQAVENIRTVHALNRQEQFHFMYCEYLREPHKENLCQAHTYGGVFAFSQSLLFFMYAVAFWIGAIFVDNRSMQPIDVYR</sequence>
<evidence type="ECO:0000313" key="7">
    <source>
        <dbReference type="EMBL" id="KIH65511.1"/>
    </source>
</evidence>
<dbReference type="SUPFAM" id="SSF90123">
    <property type="entry name" value="ABC transporter transmembrane region"/>
    <property type="match status" value="1"/>
</dbReference>
<dbReference type="InterPro" id="IPR036640">
    <property type="entry name" value="ABC1_TM_sf"/>
</dbReference>
<dbReference type="Pfam" id="PF00664">
    <property type="entry name" value="ABC_membrane"/>
    <property type="match status" value="1"/>
</dbReference>
<dbReference type="Gene3D" id="3.40.50.300">
    <property type="entry name" value="P-loop containing nucleotide triphosphate hydrolases"/>
    <property type="match status" value="1"/>
</dbReference>
<evidence type="ECO:0000256" key="3">
    <source>
        <dbReference type="ARBA" id="ARBA00022989"/>
    </source>
</evidence>
<dbReference type="EMBL" id="KN727522">
    <property type="protein sequence ID" value="KIH65511.1"/>
    <property type="molecule type" value="Genomic_DNA"/>
</dbReference>
<dbReference type="GO" id="GO:0016020">
    <property type="term" value="C:membrane"/>
    <property type="evidence" value="ECO:0007669"/>
    <property type="project" value="UniProtKB-SubCell"/>
</dbReference>
<evidence type="ECO:0000259" key="6">
    <source>
        <dbReference type="PROSITE" id="PS50929"/>
    </source>
</evidence>
<keyword evidence="2 5" id="KW-0812">Transmembrane</keyword>
<feature type="transmembrane region" description="Helical" evidence="5">
    <location>
        <begin position="188"/>
        <end position="214"/>
    </location>
</feature>
<protein>
    <submittedName>
        <fullName evidence="7">ABC transporter transmembrane region</fullName>
    </submittedName>
</protein>
<keyword evidence="4 5" id="KW-0472">Membrane</keyword>
<dbReference type="OrthoDB" id="6500128at2759"/>
<keyword evidence="3 5" id="KW-1133">Transmembrane helix</keyword>
<proteinExistence type="predicted"/>
<dbReference type="InterPro" id="IPR011527">
    <property type="entry name" value="ABC1_TM_dom"/>
</dbReference>
<comment type="subcellular location">
    <subcellularLocation>
        <location evidence="1">Membrane</location>
        <topology evidence="1">Multi-pass membrane protein</topology>
    </subcellularLocation>
</comment>
<evidence type="ECO:0000256" key="1">
    <source>
        <dbReference type="ARBA" id="ARBA00004141"/>
    </source>
</evidence>
<evidence type="ECO:0000313" key="8">
    <source>
        <dbReference type="Proteomes" id="UP000054047"/>
    </source>
</evidence>
<dbReference type="GO" id="GO:0005524">
    <property type="term" value="F:ATP binding"/>
    <property type="evidence" value="ECO:0007669"/>
    <property type="project" value="InterPro"/>
</dbReference>
<dbReference type="Proteomes" id="UP000054047">
    <property type="component" value="Unassembled WGS sequence"/>
</dbReference>
<dbReference type="PANTHER" id="PTHR24221:SF557">
    <property type="entry name" value="P-GLYCOPROTEIN RELATED"/>
    <property type="match status" value="1"/>
</dbReference>
<gene>
    <name evidence="7" type="ORF">ANCDUO_04168</name>
</gene>